<dbReference type="InterPro" id="IPR005565">
    <property type="entry name" value="Hemolysn_activator_HlyB_C"/>
</dbReference>
<proteinExistence type="predicted"/>
<evidence type="ECO:0000259" key="5">
    <source>
        <dbReference type="Pfam" id="PF03865"/>
    </source>
</evidence>
<dbReference type="Pfam" id="PF03865">
    <property type="entry name" value="ShlB"/>
    <property type="match status" value="1"/>
</dbReference>
<organism evidence="7 8">
    <name type="scientific">Rubrivivax rivuli</name>
    <dbReference type="NCBI Taxonomy" id="1862385"/>
    <lineage>
        <taxon>Bacteria</taxon>
        <taxon>Pseudomonadati</taxon>
        <taxon>Pseudomonadota</taxon>
        <taxon>Betaproteobacteria</taxon>
        <taxon>Burkholderiales</taxon>
        <taxon>Sphaerotilaceae</taxon>
        <taxon>Rubrivivax</taxon>
    </lineage>
</organism>
<evidence type="ECO:0000259" key="6">
    <source>
        <dbReference type="Pfam" id="PF08479"/>
    </source>
</evidence>
<dbReference type="InterPro" id="IPR051544">
    <property type="entry name" value="TPS_OM_transporter"/>
</dbReference>
<evidence type="ECO:0000313" key="7">
    <source>
        <dbReference type="EMBL" id="RVU46238.1"/>
    </source>
</evidence>
<dbReference type="GO" id="GO:0046819">
    <property type="term" value="P:protein secretion by the type V secretion system"/>
    <property type="evidence" value="ECO:0007669"/>
    <property type="project" value="TreeGrafter"/>
</dbReference>
<dbReference type="Proteomes" id="UP000285575">
    <property type="component" value="Unassembled WGS sequence"/>
</dbReference>
<dbReference type="AlphaFoldDB" id="A0A437RHT6"/>
<evidence type="ECO:0000256" key="2">
    <source>
        <dbReference type="ARBA" id="ARBA00022692"/>
    </source>
</evidence>
<evidence type="ECO:0000256" key="4">
    <source>
        <dbReference type="SAM" id="SignalP"/>
    </source>
</evidence>
<gene>
    <name evidence="7" type="ORF">EOE66_10310</name>
</gene>
<dbReference type="PANTHER" id="PTHR34597:SF1">
    <property type="entry name" value="HEME_HEMOPEXIN TRANSPORTER PROTEIN HUXB"/>
    <property type="match status" value="1"/>
</dbReference>
<dbReference type="Pfam" id="PF08479">
    <property type="entry name" value="POTRA_2"/>
    <property type="match status" value="1"/>
</dbReference>
<sequence>MPSTLPRRLPLTQPSMQHWSAALVLLAAALPVQAQTPPDAGRLLDQTRPPALPALPPATAPRVVDAPVRPTLTLPEGVSVQASGFRVSGARSYPPELLVEMLKPWLGRRLDLNGLNEAAGALTRHYQRNGHLLSYAYVPAQRVEGGIVEIAVLEGQLEAVQIVTAQDVRLRDEVIQAHTDRLATRPEAPQPVLLADVERQMLLLNDIAGVTARAAFTPGARTGGADMVVSVAEDEPLSLRVTADNHGAKSTGEVRVGLGLQLRNVSGWGDQTDARAMVSRQGGLVSGSLSTLVPVGGDGLRLGASLSRLSYELAGSFRELGATGHANTFGVELNYPLVRSTDTNLGLRLAGEMKQLRDEVQLVGRSVPKRNSTLEATLSADHRDSFGGVSAGRISASLGSLRLLDDAQRATDAAGLQTARSYGKLGFQAVRQQTLSGPFSVVLRVAGQASGGNLDSSEKFSLAGPGAVRAYAPGEASVDQGALVSVEARYAQAYLGGSVTWALFHDRAEGRINRQPTAQLLVGNEPRLSGTGLSVQWSGADLGLSASIAWRGTRVPTAEGGDPKPRVYLQVVLSP</sequence>
<keyword evidence="8" id="KW-1185">Reference proteome</keyword>
<feature type="chain" id="PRO_5019027894" evidence="4">
    <location>
        <begin position="35"/>
        <end position="575"/>
    </location>
</feature>
<dbReference type="OrthoDB" id="572300at2"/>
<dbReference type="InterPro" id="IPR013686">
    <property type="entry name" value="Polypept-transport_assoc_ShlB"/>
</dbReference>
<feature type="signal peptide" evidence="4">
    <location>
        <begin position="1"/>
        <end position="34"/>
    </location>
</feature>
<evidence type="ECO:0000313" key="8">
    <source>
        <dbReference type="Proteomes" id="UP000285575"/>
    </source>
</evidence>
<dbReference type="PANTHER" id="PTHR34597">
    <property type="entry name" value="SLR1661 PROTEIN"/>
    <property type="match status" value="1"/>
</dbReference>
<dbReference type="RefSeq" id="WP_128228604.1">
    <property type="nucleotide sequence ID" value="NZ_SACR01000003.1"/>
</dbReference>
<keyword evidence="1" id="KW-0472">Membrane</keyword>
<comment type="caution">
    <text evidence="7">The sequence shown here is derived from an EMBL/GenBank/DDBJ whole genome shotgun (WGS) entry which is preliminary data.</text>
</comment>
<keyword evidence="4" id="KW-0732">Signal</keyword>
<evidence type="ECO:0000256" key="3">
    <source>
        <dbReference type="ARBA" id="ARBA00023237"/>
    </source>
</evidence>
<reference evidence="7 8" key="1">
    <citation type="submission" date="2019-01" db="EMBL/GenBank/DDBJ databases">
        <authorList>
            <person name="Chen W.-M."/>
        </authorList>
    </citation>
    <scope>NUCLEOTIDE SEQUENCE [LARGE SCALE GENOMIC DNA]</scope>
    <source>
        <strain evidence="7 8">KYPY4</strain>
    </source>
</reference>
<keyword evidence="3" id="KW-0998">Cell outer membrane</keyword>
<name>A0A437RHT6_9BURK</name>
<protein>
    <submittedName>
        <fullName evidence="7">ShlB/FhaC/HecB family hemolysin secretion/activation protein</fullName>
    </submittedName>
</protein>
<dbReference type="Gene3D" id="2.40.160.50">
    <property type="entry name" value="membrane protein fhac: a member of the omp85/tpsb transporter family"/>
    <property type="match status" value="1"/>
</dbReference>
<dbReference type="GO" id="GO:0008320">
    <property type="term" value="F:protein transmembrane transporter activity"/>
    <property type="evidence" value="ECO:0007669"/>
    <property type="project" value="TreeGrafter"/>
</dbReference>
<keyword evidence="1" id="KW-1134">Transmembrane beta strand</keyword>
<feature type="domain" description="Polypeptide-transport-associated ShlB-type" evidence="6">
    <location>
        <begin position="83"/>
        <end position="155"/>
    </location>
</feature>
<dbReference type="EMBL" id="SACR01000003">
    <property type="protein sequence ID" value="RVU46238.1"/>
    <property type="molecule type" value="Genomic_DNA"/>
</dbReference>
<evidence type="ECO:0000256" key="1">
    <source>
        <dbReference type="ARBA" id="ARBA00022452"/>
    </source>
</evidence>
<keyword evidence="2" id="KW-0812">Transmembrane</keyword>
<accession>A0A437RHT6</accession>
<feature type="domain" description="Haemolysin activator HlyB C-terminal" evidence="5">
    <location>
        <begin position="223"/>
        <end position="523"/>
    </location>
</feature>
<dbReference type="GO" id="GO:0098046">
    <property type="term" value="C:type V protein secretion system complex"/>
    <property type="evidence" value="ECO:0007669"/>
    <property type="project" value="TreeGrafter"/>
</dbReference>
<dbReference type="Gene3D" id="3.10.20.310">
    <property type="entry name" value="membrane protein fhac"/>
    <property type="match status" value="1"/>
</dbReference>